<dbReference type="Pfam" id="PF02956">
    <property type="entry name" value="TT_ORF1"/>
    <property type="match status" value="1"/>
</dbReference>
<evidence type="ECO:0000313" key="7">
    <source>
        <dbReference type="EMBL" id="AAK34881.1"/>
    </source>
</evidence>
<accession>Q997G0</accession>
<dbReference type="EMBL" id="AF193297">
    <property type="protein sequence ID" value="AAK34881.1"/>
    <property type="molecule type" value="Genomic_DNA"/>
</dbReference>
<keyword evidence="5 6" id="KW-0946">Virion</keyword>
<reference evidence="7" key="1">
    <citation type="submission" date="1999-10" db="EMBL/GenBank/DDBJ databases">
        <title>TTV-Like Virus from Chimpanzees.</title>
        <authorList>
            <person name="Cong M."/>
            <person name="Khudyakov Y.E."/>
            <person name="Fields H.A."/>
        </authorList>
    </citation>
    <scope>NUCLEOTIDE SEQUENCE</scope>
    <source>
        <strain evidence="7">C9607a7</strain>
    </source>
</reference>
<comment type="similarity">
    <text evidence="2 6">Belongs to the anelloviridae capsid protein family.</text>
</comment>
<proteinExistence type="inferred from homology"/>
<comment type="function">
    <text evidence="6">Self-assembles to form an icosahedral capsid.</text>
</comment>
<name>Q997G0_9VIRU</name>
<evidence type="ECO:0000256" key="2">
    <source>
        <dbReference type="ARBA" id="ARBA00006131"/>
    </source>
</evidence>
<dbReference type="GO" id="GO:0039615">
    <property type="term" value="C:T=1 icosahedral viral capsid"/>
    <property type="evidence" value="ECO:0007669"/>
    <property type="project" value="UniProtKB-UniRule"/>
</dbReference>
<evidence type="ECO:0000256" key="6">
    <source>
        <dbReference type="RuleBase" id="RU361230"/>
    </source>
</evidence>
<evidence type="ECO:0000256" key="5">
    <source>
        <dbReference type="ARBA" id="ARBA00022844"/>
    </source>
</evidence>
<protein>
    <recommendedName>
        <fullName evidence="6">Capsid protein</fullName>
    </recommendedName>
</protein>
<keyword evidence="3 6" id="KW-1140">T=1 icosahedral capsid protein</keyword>
<comment type="subcellular location">
    <subcellularLocation>
        <location evidence="1 6">Virion</location>
    </subcellularLocation>
</comment>
<feature type="non-terminal residue" evidence="7">
    <location>
        <position position="76"/>
    </location>
</feature>
<organism evidence="7">
    <name type="scientific">Torque teno virus</name>
    <dbReference type="NCBI Taxonomy" id="68887"/>
    <lineage>
        <taxon>Viruses</taxon>
        <taxon>Monodnaviria</taxon>
        <taxon>Shotokuvirae</taxon>
        <taxon>Commensaviricota</taxon>
        <taxon>Cardeaviricetes</taxon>
        <taxon>Sanitavirales</taxon>
        <taxon>Anelloviridae</taxon>
    </lineage>
</organism>
<evidence type="ECO:0000256" key="3">
    <source>
        <dbReference type="ARBA" id="ARBA00022431"/>
    </source>
</evidence>
<dbReference type="InterPro" id="IPR004219">
    <property type="entry name" value="TTvirus_Unk"/>
</dbReference>
<evidence type="ECO:0000256" key="4">
    <source>
        <dbReference type="ARBA" id="ARBA00022561"/>
    </source>
</evidence>
<sequence length="76" mass="8723">STTKPDTHLTAQSKYLLEDLPMWALCFGYVDYCIKTSNLSEFQLKASYRVTMICPYTQLQLYNPTTPTVGFVPYSQ</sequence>
<feature type="non-terminal residue" evidence="7">
    <location>
        <position position="1"/>
    </location>
</feature>
<keyword evidence="4 6" id="KW-0167">Capsid protein</keyword>
<evidence type="ECO:0000256" key="1">
    <source>
        <dbReference type="ARBA" id="ARBA00004328"/>
    </source>
</evidence>